<gene>
    <name evidence="1" type="ORF">CGI_10015632</name>
</gene>
<protein>
    <submittedName>
        <fullName evidence="1">Uncharacterized protein</fullName>
    </submittedName>
</protein>
<name>K1PU18_MAGGI</name>
<proteinExistence type="predicted"/>
<reference evidence="1" key="1">
    <citation type="journal article" date="2012" name="Nature">
        <title>The oyster genome reveals stress adaptation and complexity of shell formation.</title>
        <authorList>
            <person name="Zhang G."/>
            <person name="Fang X."/>
            <person name="Guo X."/>
            <person name="Li L."/>
            <person name="Luo R."/>
            <person name="Xu F."/>
            <person name="Yang P."/>
            <person name="Zhang L."/>
            <person name="Wang X."/>
            <person name="Qi H."/>
            <person name="Xiong Z."/>
            <person name="Que H."/>
            <person name="Xie Y."/>
            <person name="Holland P.W."/>
            <person name="Paps J."/>
            <person name="Zhu Y."/>
            <person name="Wu F."/>
            <person name="Chen Y."/>
            <person name="Wang J."/>
            <person name="Peng C."/>
            <person name="Meng J."/>
            <person name="Yang L."/>
            <person name="Liu J."/>
            <person name="Wen B."/>
            <person name="Zhang N."/>
            <person name="Huang Z."/>
            <person name="Zhu Q."/>
            <person name="Feng Y."/>
            <person name="Mount A."/>
            <person name="Hedgecock D."/>
            <person name="Xu Z."/>
            <person name="Liu Y."/>
            <person name="Domazet-Loso T."/>
            <person name="Du Y."/>
            <person name="Sun X."/>
            <person name="Zhang S."/>
            <person name="Liu B."/>
            <person name="Cheng P."/>
            <person name="Jiang X."/>
            <person name="Li J."/>
            <person name="Fan D."/>
            <person name="Wang W."/>
            <person name="Fu W."/>
            <person name="Wang T."/>
            <person name="Wang B."/>
            <person name="Zhang J."/>
            <person name="Peng Z."/>
            <person name="Li Y."/>
            <person name="Li N."/>
            <person name="Wang J."/>
            <person name="Chen M."/>
            <person name="He Y."/>
            <person name="Tan F."/>
            <person name="Song X."/>
            <person name="Zheng Q."/>
            <person name="Huang R."/>
            <person name="Yang H."/>
            <person name="Du X."/>
            <person name="Chen L."/>
            <person name="Yang M."/>
            <person name="Gaffney P.M."/>
            <person name="Wang S."/>
            <person name="Luo L."/>
            <person name="She Z."/>
            <person name="Ming Y."/>
            <person name="Huang W."/>
            <person name="Zhang S."/>
            <person name="Huang B."/>
            <person name="Zhang Y."/>
            <person name="Qu T."/>
            <person name="Ni P."/>
            <person name="Miao G."/>
            <person name="Wang J."/>
            <person name="Wang Q."/>
            <person name="Steinberg C.E."/>
            <person name="Wang H."/>
            <person name="Li N."/>
            <person name="Qian L."/>
            <person name="Zhang G."/>
            <person name="Li Y."/>
            <person name="Yang H."/>
            <person name="Liu X."/>
            <person name="Wang J."/>
            <person name="Yin Y."/>
            <person name="Wang J."/>
        </authorList>
    </citation>
    <scope>NUCLEOTIDE SEQUENCE [LARGE SCALE GENOMIC DNA]</scope>
    <source>
        <strain evidence="1">05x7-T-G4-1.051#20</strain>
    </source>
</reference>
<organism evidence="1">
    <name type="scientific">Magallana gigas</name>
    <name type="common">Pacific oyster</name>
    <name type="synonym">Crassostrea gigas</name>
    <dbReference type="NCBI Taxonomy" id="29159"/>
    <lineage>
        <taxon>Eukaryota</taxon>
        <taxon>Metazoa</taxon>
        <taxon>Spiralia</taxon>
        <taxon>Lophotrochozoa</taxon>
        <taxon>Mollusca</taxon>
        <taxon>Bivalvia</taxon>
        <taxon>Autobranchia</taxon>
        <taxon>Pteriomorphia</taxon>
        <taxon>Ostreida</taxon>
        <taxon>Ostreoidea</taxon>
        <taxon>Ostreidae</taxon>
        <taxon>Magallana</taxon>
    </lineage>
</organism>
<evidence type="ECO:0000313" key="1">
    <source>
        <dbReference type="EMBL" id="EKC25148.1"/>
    </source>
</evidence>
<dbReference type="EMBL" id="JH817970">
    <property type="protein sequence ID" value="EKC25148.1"/>
    <property type="molecule type" value="Genomic_DNA"/>
</dbReference>
<dbReference type="HOGENOM" id="CLU_2075401_0_0_1"/>
<dbReference type="AlphaFoldDB" id="K1PU18"/>
<accession>K1PU18</accession>
<dbReference type="InParanoid" id="K1PU18"/>
<sequence>MADSCVDRRRALRTERPVFTDRRHRTDACSLWDRRYFSFDAALNNTFSTKSSDSQGSGACTSGLHNKTMECSTAVDNPVFNMADECMCSSTLPVPVFCENGLPQTETSVDISDVITHL</sequence>